<evidence type="ECO:0000259" key="13">
    <source>
        <dbReference type="Pfam" id="PF02272"/>
    </source>
</evidence>
<feature type="coiled-coil region" evidence="11">
    <location>
        <begin position="9"/>
        <end position="36"/>
    </location>
</feature>
<evidence type="ECO:0000313" key="14">
    <source>
        <dbReference type="EMBL" id="SVD72802.1"/>
    </source>
</evidence>
<keyword evidence="11" id="KW-0175">Coiled coil</keyword>
<gene>
    <name evidence="14" type="ORF">METZ01_LOCUS425656</name>
</gene>
<dbReference type="PANTHER" id="PTHR11777:SF9">
    <property type="entry name" value="ALANINE--TRNA LIGASE, CYTOPLASMIC"/>
    <property type="match status" value="1"/>
</dbReference>
<evidence type="ECO:0000256" key="10">
    <source>
        <dbReference type="ARBA" id="ARBA00023146"/>
    </source>
</evidence>
<keyword evidence="10" id="KW-0030">Aminoacyl-tRNA synthetase</keyword>
<evidence type="ECO:0000256" key="8">
    <source>
        <dbReference type="ARBA" id="ARBA00022884"/>
    </source>
</evidence>
<dbReference type="GO" id="GO:0005829">
    <property type="term" value="C:cytosol"/>
    <property type="evidence" value="ECO:0007669"/>
    <property type="project" value="TreeGrafter"/>
</dbReference>
<feature type="region of interest" description="Disordered" evidence="12">
    <location>
        <begin position="123"/>
        <end position="142"/>
    </location>
</feature>
<evidence type="ECO:0000256" key="11">
    <source>
        <dbReference type="SAM" id="Coils"/>
    </source>
</evidence>
<dbReference type="GO" id="GO:0004813">
    <property type="term" value="F:alanine-tRNA ligase activity"/>
    <property type="evidence" value="ECO:0007669"/>
    <property type="project" value="UniProtKB-EC"/>
</dbReference>
<dbReference type="FunFam" id="3.10.310.40:FF:000001">
    <property type="entry name" value="Alanine--tRNA ligase"/>
    <property type="match status" value="1"/>
</dbReference>
<evidence type="ECO:0000256" key="5">
    <source>
        <dbReference type="ARBA" id="ARBA00022598"/>
    </source>
</evidence>
<dbReference type="GO" id="GO:0000049">
    <property type="term" value="F:tRNA binding"/>
    <property type="evidence" value="ECO:0007669"/>
    <property type="project" value="UniProtKB-KW"/>
</dbReference>
<dbReference type="Pfam" id="PF02272">
    <property type="entry name" value="DHHA1"/>
    <property type="match status" value="1"/>
</dbReference>
<dbReference type="EMBL" id="UINC01169324">
    <property type="protein sequence ID" value="SVD72802.1"/>
    <property type="molecule type" value="Genomic_DNA"/>
</dbReference>
<dbReference type="PANTHER" id="PTHR11777">
    <property type="entry name" value="ALANYL-TRNA SYNTHETASE"/>
    <property type="match status" value="1"/>
</dbReference>
<dbReference type="EC" id="6.1.1.7" evidence="2"/>
<dbReference type="Gene3D" id="3.10.310.40">
    <property type="match status" value="1"/>
</dbReference>
<evidence type="ECO:0000256" key="4">
    <source>
        <dbReference type="ARBA" id="ARBA00022555"/>
    </source>
</evidence>
<comment type="similarity">
    <text evidence="1">Belongs to the class-II aminoacyl-tRNA synthetase family.</text>
</comment>
<organism evidence="14">
    <name type="scientific">marine metagenome</name>
    <dbReference type="NCBI Taxonomy" id="408172"/>
    <lineage>
        <taxon>unclassified sequences</taxon>
        <taxon>metagenomes</taxon>
        <taxon>ecological metagenomes</taxon>
    </lineage>
</organism>
<evidence type="ECO:0000256" key="9">
    <source>
        <dbReference type="ARBA" id="ARBA00022917"/>
    </source>
</evidence>
<keyword evidence="7" id="KW-0067">ATP-binding</keyword>
<name>A0A382XNU2_9ZZZZ</name>
<sequence length="159" mass="16402">MAAALKTGRADLEERATSLATRVRQLERKLEQLQGQLAAGGAGDDPASEAQEVNGIQLLVKRFDDVDIKGLRSMMDSLRDRLGSAVVVLGGVQNSKATLLVGVSKDLTARCHAGELVGELAGKVGGKGGGRPDSAQGGGADIAGLDDALAEVPKWLSSR</sequence>
<keyword evidence="8" id="KW-0694">RNA-binding</keyword>
<evidence type="ECO:0000256" key="3">
    <source>
        <dbReference type="ARBA" id="ARBA00017959"/>
    </source>
</evidence>
<reference evidence="14" key="1">
    <citation type="submission" date="2018-05" db="EMBL/GenBank/DDBJ databases">
        <authorList>
            <person name="Lanie J.A."/>
            <person name="Ng W.-L."/>
            <person name="Kazmierczak K.M."/>
            <person name="Andrzejewski T.M."/>
            <person name="Davidsen T.M."/>
            <person name="Wayne K.J."/>
            <person name="Tettelin H."/>
            <person name="Glass J.I."/>
            <person name="Rusch D."/>
            <person name="Podicherti R."/>
            <person name="Tsui H.-C.T."/>
            <person name="Winkler M.E."/>
        </authorList>
    </citation>
    <scope>NUCLEOTIDE SEQUENCE</scope>
</reference>
<keyword evidence="6" id="KW-0547">Nucleotide-binding</keyword>
<dbReference type="GO" id="GO:0005524">
    <property type="term" value="F:ATP binding"/>
    <property type="evidence" value="ECO:0007669"/>
    <property type="project" value="UniProtKB-KW"/>
</dbReference>
<dbReference type="GO" id="GO:0045892">
    <property type="term" value="P:negative regulation of DNA-templated transcription"/>
    <property type="evidence" value="ECO:0007669"/>
    <property type="project" value="TreeGrafter"/>
</dbReference>
<evidence type="ECO:0000256" key="2">
    <source>
        <dbReference type="ARBA" id="ARBA00013168"/>
    </source>
</evidence>
<feature type="domain" description="DHHA1" evidence="13">
    <location>
        <begin position="56"/>
        <end position="157"/>
    </location>
</feature>
<dbReference type="GO" id="GO:0002161">
    <property type="term" value="F:aminoacyl-tRNA deacylase activity"/>
    <property type="evidence" value="ECO:0007669"/>
    <property type="project" value="TreeGrafter"/>
</dbReference>
<accession>A0A382XNU2</accession>
<dbReference type="GO" id="GO:0006419">
    <property type="term" value="P:alanyl-tRNA aminoacylation"/>
    <property type="evidence" value="ECO:0007669"/>
    <property type="project" value="TreeGrafter"/>
</dbReference>
<protein>
    <recommendedName>
        <fullName evidence="3">Alanine--tRNA ligase</fullName>
        <ecNumber evidence="2">6.1.1.7</ecNumber>
    </recommendedName>
</protein>
<feature type="compositionally biased region" description="Gly residues" evidence="12">
    <location>
        <begin position="123"/>
        <end position="141"/>
    </location>
</feature>
<keyword evidence="5" id="KW-0436">Ligase</keyword>
<evidence type="ECO:0000256" key="7">
    <source>
        <dbReference type="ARBA" id="ARBA00022840"/>
    </source>
</evidence>
<proteinExistence type="inferred from homology"/>
<evidence type="ECO:0000256" key="12">
    <source>
        <dbReference type="SAM" id="MobiDB-lite"/>
    </source>
</evidence>
<keyword evidence="4" id="KW-0820">tRNA-binding</keyword>
<evidence type="ECO:0000256" key="1">
    <source>
        <dbReference type="ARBA" id="ARBA00008226"/>
    </source>
</evidence>
<keyword evidence="9" id="KW-0648">Protein biosynthesis</keyword>
<dbReference type="AlphaFoldDB" id="A0A382XNU2"/>
<dbReference type="InterPro" id="IPR003156">
    <property type="entry name" value="DHHA1_dom"/>
</dbReference>
<evidence type="ECO:0000256" key="6">
    <source>
        <dbReference type="ARBA" id="ARBA00022741"/>
    </source>
</evidence>
<dbReference type="InterPro" id="IPR050058">
    <property type="entry name" value="Ala-tRNA_ligase"/>
</dbReference>